<dbReference type="Pfam" id="PF00561">
    <property type="entry name" value="Abhydrolase_1"/>
    <property type="match status" value="1"/>
</dbReference>
<dbReference type="InterPro" id="IPR029058">
    <property type="entry name" value="AB_hydrolase_fold"/>
</dbReference>
<gene>
    <name evidence="3" type="ORF">SAMN05444390_103447</name>
</gene>
<dbReference type="RefSeq" id="WP_104004275.1">
    <property type="nucleotide sequence ID" value="NZ_FNVQ01000003.1"/>
</dbReference>
<dbReference type="PRINTS" id="PR00412">
    <property type="entry name" value="EPOXHYDRLASE"/>
</dbReference>
<keyword evidence="1" id="KW-0378">Hydrolase</keyword>
<dbReference type="PANTHER" id="PTHR46118">
    <property type="entry name" value="PROTEIN ABHD11"/>
    <property type="match status" value="1"/>
</dbReference>
<organism evidence="3 4">
    <name type="scientific">Marinobacterium lutimaris</name>
    <dbReference type="NCBI Taxonomy" id="568106"/>
    <lineage>
        <taxon>Bacteria</taxon>
        <taxon>Pseudomonadati</taxon>
        <taxon>Pseudomonadota</taxon>
        <taxon>Gammaproteobacteria</taxon>
        <taxon>Oceanospirillales</taxon>
        <taxon>Oceanospirillaceae</taxon>
        <taxon>Marinobacterium</taxon>
    </lineage>
</organism>
<accession>A0A1H6CGX6</accession>
<evidence type="ECO:0000313" key="4">
    <source>
        <dbReference type="Proteomes" id="UP000236745"/>
    </source>
</evidence>
<dbReference type="InterPro" id="IPR000639">
    <property type="entry name" value="Epox_hydrolase-like"/>
</dbReference>
<dbReference type="Gene3D" id="3.40.50.1820">
    <property type="entry name" value="alpha/beta hydrolase"/>
    <property type="match status" value="1"/>
</dbReference>
<evidence type="ECO:0000256" key="1">
    <source>
        <dbReference type="ARBA" id="ARBA00022801"/>
    </source>
</evidence>
<keyword evidence="4" id="KW-1185">Reference proteome</keyword>
<reference evidence="3 4" key="1">
    <citation type="submission" date="2016-10" db="EMBL/GenBank/DDBJ databases">
        <authorList>
            <person name="de Groot N.N."/>
        </authorList>
    </citation>
    <scope>NUCLEOTIDE SEQUENCE [LARGE SCALE GENOMIC DNA]</scope>
    <source>
        <strain evidence="3 4">DSM 22012</strain>
    </source>
</reference>
<evidence type="ECO:0000313" key="3">
    <source>
        <dbReference type="EMBL" id="SEG71616.1"/>
    </source>
</evidence>
<dbReference type="PANTHER" id="PTHR46118:SF4">
    <property type="entry name" value="PROTEIN ABHD11"/>
    <property type="match status" value="1"/>
</dbReference>
<dbReference type="InterPro" id="IPR000073">
    <property type="entry name" value="AB_hydrolase_1"/>
</dbReference>
<dbReference type="PRINTS" id="PR00111">
    <property type="entry name" value="ABHYDROLASE"/>
</dbReference>
<sequence>MQLNYHRTGQGPALIILHGLFGTWENWGAQIKMLAEHYDVIAADLRNHGASPHSDELSYALMAEDVIELMDSLKLDSVLLLGHSMGGKVAMQLAIEHPERVEKLIVADIAPVTYGRHHDDVFQGLFNVELDGLKSRSAADKQLAEHVEIPGVRAFLLKNLQRDSEGKFGWKMNLDALHQEYHEISAAPAEGQYSGPTLFIKGGDSNYLKPEYADAIKSRFPNVSYKIIEGTGHWLHAEKPAAFNRIVERFLNDQA</sequence>
<dbReference type="OrthoDB" id="9808398at2"/>
<dbReference type="EMBL" id="FNVQ01000003">
    <property type="protein sequence ID" value="SEG71616.1"/>
    <property type="molecule type" value="Genomic_DNA"/>
</dbReference>
<dbReference type="SUPFAM" id="SSF53474">
    <property type="entry name" value="alpha/beta-Hydrolases"/>
    <property type="match status" value="1"/>
</dbReference>
<dbReference type="GO" id="GO:0016787">
    <property type="term" value="F:hydrolase activity"/>
    <property type="evidence" value="ECO:0007669"/>
    <property type="project" value="UniProtKB-KW"/>
</dbReference>
<evidence type="ECO:0000259" key="2">
    <source>
        <dbReference type="Pfam" id="PF00561"/>
    </source>
</evidence>
<protein>
    <submittedName>
        <fullName evidence="3">Esterase</fullName>
    </submittedName>
</protein>
<dbReference type="Proteomes" id="UP000236745">
    <property type="component" value="Unassembled WGS sequence"/>
</dbReference>
<feature type="domain" description="AB hydrolase-1" evidence="2">
    <location>
        <begin position="12"/>
        <end position="240"/>
    </location>
</feature>
<dbReference type="AlphaFoldDB" id="A0A1H6CGX6"/>
<proteinExistence type="predicted"/>
<name>A0A1H6CGX6_9GAMM</name>